<evidence type="ECO:0000313" key="1">
    <source>
        <dbReference type="EMBL" id="KIK55472.1"/>
    </source>
</evidence>
<name>A0A0D0CBQ3_9AGAR</name>
<sequence length="131" mass="14918">MLNFQTFSTWIVIDGVSSDEFNLEHKLVDGIMHVSCWIPSETGKNFQVHFRDKGGRTSNAYVYIDGNKCGGRVLRRNKTAHVNGLRVSSTVLRPFVFSNLSFTGSYLRLSSLLSTPRRRVLCFQKRKICPC</sequence>
<dbReference type="Proteomes" id="UP000053593">
    <property type="component" value="Unassembled WGS sequence"/>
</dbReference>
<dbReference type="AlphaFoldDB" id="A0A0D0CBQ3"/>
<gene>
    <name evidence="1" type="ORF">GYMLUDRAFT_841120</name>
</gene>
<reference evidence="1 2" key="1">
    <citation type="submission" date="2014-04" db="EMBL/GenBank/DDBJ databases">
        <title>Evolutionary Origins and Diversification of the Mycorrhizal Mutualists.</title>
        <authorList>
            <consortium name="DOE Joint Genome Institute"/>
            <consortium name="Mycorrhizal Genomics Consortium"/>
            <person name="Kohler A."/>
            <person name="Kuo A."/>
            <person name="Nagy L.G."/>
            <person name="Floudas D."/>
            <person name="Copeland A."/>
            <person name="Barry K.W."/>
            <person name="Cichocki N."/>
            <person name="Veneault-Fourrey C."/>
            <person name="LaButti K."/>
            <person name="Lindquist E.A."/>
            <person name="Lipzen A."/>
            <person name="Lundell T."/>
            <person name="Morin E."/>
            <person name="Murat C."/>
            <person name="Riley R."/>
            <person name="Ohm R."/>
            <person name="Sun H."/>
            <person name="Tunlid A."/>
            <person name="Henrissat B."/>
            <person name="Grigoriev I.V."/>
            <person name="Hibbett D.S."/>
            <person name="Martin F."/>
        </authorList>
    </citation>
    <scope>NUCLEOTIDE SEQUENCE [LARGE SCALE GENOMIC DNA]</scope>
    <source>
        <strain evidence="1 2">FD-317 M1</strain>
    </source>
</reference>
<proteinExistence type="predicted"/>
<dbReference type="OrthoDB" id="3364132at2759"/>
<dbReference type="HOGENOM" id="CLU_2086252_0_0_1"/>
<organism evidence="1 2">
    <name type="scientific">Collybiopsis luxurians FD-317 M1</name>
    <dbReference type="NCBI Taxonomy" id="944289"/>
    <lineage>
        <taxon>Eukaryota</taxon>
        <taxon>Fungi</taxon>
        <taxon>Dikarya</taxon>
        <taxon>Basidiomycota</taxon>
        <taxon>Agaricomycotina</taxon>
        <taxon>Agaricomycetes</taxon>
        <taxon>Agaricomycetidae</taxon>
        <taxon>Agaricales</taxon>
        <taxon>Marasmiineae</taxon>
        <taxon>Omphalotaceae</taxon>
        <taxon>Collybiopsis</taxon>
        <taxon>Collybiopsis luxurians</taxon>
    </lineage>
</organism>
<keyword evidence="2" id="KW-1185">Reference proteome</keyword>
<accession>A0A0D0CBQ3</accession>
<dbReference type="EMBL" id="KN834806">
    <property type="protein sequence ID" value="KIK55472.1"/>
    <property type="molecule type" value="Genomic_DNA"/>
</dbReference>
<evidence type="ECO:0000313" key="2">
    <source>
        <dbReference type="Proteomes" id="UP000053593"/>
    </source>
</evidence>
<protein>
    <submittedName>
        <fullName evidence="1">Uncharacterized protein</fullName>
    </submittedName>
</protein>